<reference evidence="9 10" key="1">
    <citation type="submission" date="2018-03" db="EMBL/GenBank/DDBJ databases">
        <title>Alkalicoccus saliphilus sp. nov., isolated from a mineral pool.</title>
        <authorList>
            <person name="Zhao B."/>
        </authorList>
    </citation>
    <scope>NUCLEOTIDE SEQUENCE [LARGE SCALE GENOMIC DNA]</scope>
    <source>
        <strain evidence="9 10">6AG</strain>
    </source>
</reference>
<dbReference type="Proteomes" id="UP000240509">
    <property type="component" value="Unassembled WGS sequence"/>
</dbReference>
<comment type="similarity">
    <text evidence="3">Belongs to the flavodoxin family.</text>
</comment>
<dbReference type="RefSeq" id="WP_107584459.1">
    <property type="nucleotide sequence ID" value="NZ_PZJJ01000008.1"/>
</dbReference>
<evidence type="ECO:0000256" key="4">
    <source>
        <dbReference type="ARBA" id="ARBA00022448"/>
    </source>
</evidence>
<name>A0A2T4U7C4_9BACI</name>
<dbReference type="InterPro" id="IPR001226">
    <property type="entry name" value="Flavodoxin_CS"/>
</dbReference>
<keyword evidence="6" id="KW-0288">FMN</keyword>
<dbReference type="GO" id="GO:0016651">
    <property type="term" value="F:oxidoreductase activity, acting on NAD(P)H"/>
    <property type="evidence" value="ECO:0007669"/>
    <property type="project" value="UniProtKB-ARBA"/>
</dbReference>
<keyword evidence="5" id="KW-0285">Flavoprotein</keyword>
<comment type="function">
    <text evidence="2">Low-potential electron donor to a number of redox enzymes.</text>
</comment>
<gene>
    <name evidence="9" type="ORF">C6Y45_06710</name>
</gene>
<organism evidence="9 10">
    <name type="scientific">Alkalicoccus saliphilus</name>
    <dbReference type="NCBI Taxonomy" id="200989"/>
    <lineage>
        <taxon>Bacteria</taxon>
        <taxon>Bacillati</taxon>
        <taxon>Bacillota</taxon>
        <taxon>Bacilli</taxon>
        <taxon>Bacillales</taxon>
        <taxon>Bacillaceae</taxon>
        <taxon>Alkalicoccus</taxon>
    </lineage>
</organism>
<evidence type="ECO:0000256" key="5">
    <source>
        <dbReference type="ARBA" id="ARBA00022630"/>
    </source>
</evidence>
<keyword evidence="10" id="KW-1185">Reference proteome</keyword>
<feature type="domain" description="Flavodoxin-like" evidence="8">
    <location>
        <begin position="2"/>
        <end position="138"/>
    </location>
</feature>
<dbReference type="PROSITE" id="PS50902">
    <property type="entry name" value="FLAVODOXIN_LIKE"/>
    <property type="match status" value="1"/>
</dbReference>
<dbReference type="PANTHER" id="PTHR42809">
    <property type="entry name" value="FLAVODOXIN 2"/>
    <property type="match status" value="1"/>
</dbReference>
<proteinExistence type="inferred from homology"/>
<dbReference type="GO" id="GO:0010181">
    <property type="term" value="F:FMN binding"/>
    <property type="evidence" value="ECO:0007669"/>
    <property type="project" value="InterPro"/>
</dbReference>
<comment type="caution">
    <text evidence="9">The sequence shown here is derived from an EMBL/GenBank/DDBJ whole genome shotgun (WGS) entry which is preliminary data.</text>
</comment>
<dbReference type="PROSITE" id="PS00201">
    <property type="entry name" value="FLAVODOXIN"/>
    <property type="match status" value="1"/>
</dbReference>
<dbReference type="InterPro" id="IPR029039">
    <property type="entry name" value="Flavoprotein-like_sf"/>
</dbReference>
<dbReference type="OrthoDB" id="9790745at2"/>
<comment type="cofactor">
    <cofactor evidence="1">
        <name>FMN</name>
        <dbReference type="ChEBI" id="CHEBI:58210"/>
    </cofactor>
</comment>
<dbReference type="Pfam" id="PF00258">
    <property type="entry name" value="Flavodoxin_1"/>
    <property type="match status" value="1"/>
</dbReference>
<evidence type="ECO:0000313" key="10">
    <source>
        <dbReference type="Proteomes" id="UP000240509"/>
    </source>
</evidence>
<dbReference type="PANTHER" id="PTHR42809:SF1">
    <property type="entry name" value="FLAVODOXIN 1"/>
    <property type="match status" value="1"/>
</dbReference>
<evidence type="ECO:0000313" key="9">
    <source>
        <dbReference type="EMBL" id="PTL39298.1"/>
    </source>
</evidence>
<evidence type="ECO:0000256" key="3">
    <source>
        <dbReference type="ARBA" id="ARBA00005267"/>
    </source>
</evidence>
<evidence type="ECO:0000256" key="1">
    <source>
        <dbReference type="ARBA" id="ARBA00001917"/>
    </source>
</evidence>
<evidence type="ECO:0000259" key="8">
    <source>
        <dbReference type="PROSITE" id="PS50902"/>
    </source>
</evidence>
<dbReference type="AlphaFoldDB" id="A0A2T4U7C4"/>
<evidence type="ECO:0000256" key="2">
    <source>
        <dbReference type="ARBA" id="ARBA00003297"/>
    </source>
</evidence>
<dbReference type="GO" id="GO:0009055">
    <property type="term" value="F:electron transfer activity"/>
    <property type="evidence" value="ECO:0007669"/>
    <property type="project" value="InterPro"/>
</dbReference>
<protein>
    <submittedName>
        <fullName evidence="9">Flavodoxin</fullName>
    </submittedName>
</protein>
<dbReference type="EMBL" id="PZJJ01000008">
    <property type="protein sequence ID" value="PTL39298.1"/>
    <property type="molecule type" value="Genomic_DNA"/>
</dbReference>
<dbReference type="InterPro" id="IPR050619">
    <property type="entry name" value="Flavodoxin"/>
</dbReference>
<dbReference type="SUPFAM" id="SSF52218">
    <property type="entry name" value="Flavoproteins"/>
    <property type="match status" value="1"/>
</dbReference>
<accession>A0A2T4U7C4</accession>
<sequence>MIAVIYLSRTGNTEKLARWIAEEIKRTGLSVELFRLEEFDQENIDKLEGLAAGTFTWGSGDVPESFLSFLNRISEKERDLVTGVFGTGDSFYPHFCGAVTQMQKVFFRSTDLAASLKVELAPQQQDRERCRKFAEVFKQRIIRKSSRQ</sequence>
<keyword evidence="4" id="KW-0813">Transport</keyword>
<evidence type="ECO:0000256" key="6">
    <source>
        <dbReference type="ARBA" id="ARBA00022643"/>
    </source>
</evidence>
<dbReference type="InterPro" id="IPR008254">
    <property type="entry name" value="Flavodoxin/NO_synth"/>
</dbReference>
<keyword evidence="7" id="KW-0249">Electron transport</keyword>
<dbReference type="Gene3D" id="3.40.50.360">
    <property type="match status" value="1"/>
</dbReference>
<evidence type="ECO:0000256" key="7">
    <source>
        <dbReference type="ARBA" id="ARBA00022982"/>
    </source>
</evidence>